<dbReference type="InterPro" id="IPR007159">
    <property type="entry name" value="SpoVT-AbrB_dom"/>
</dbReference>
<reference evidence="6" key="2">
    <citation type="submission" date="2014-08" db="EMBL/GenBank/DDBJ databases">
        <authorList>
            <person name="Moulin L."/>
        </authorList>
    </citation>
    <scope>NUCLEOTIDE SEQUENCE [LARGE SCALE GENOMIC DNA]</scope>
</reference>
<evidence type="ECO:0000313" key="3">
    <source>
        <dbReference type="EMBL" id="CDX23355.1"/>
    </source>
</evidence>
<keyword evidence="1" id="KW-0238">DNA-binding</keyword>
<proteinExistence type="predicted"/>
<evidence type="ECO:0000256" key="1">
    <source>
        <dbReference type="PROSITE-ProRule" id="PRU01076"/>
    </source>
</evidence>
<feature type="domain" description="SpoVT-AbrB" evidence="2">
    <location>
        <begin position="1"/>
        <end position="43"/>
    </location>
</feature>
<dbReference type="Proteomes" id="UP000046122">
    <property type="component" value="Unassembled WGS sequence"/>
</dbReference>
<dbReference type="EMBL" id="CCMZ01000034">
    <property type="protein sequence ID" value="CDX23355.1"/>
    <property type="molecule type" value="Genomic_DNA"/>
</dbReference>
<evidence type="ECO:0000313" key="6">
    <source>
        <dbReference type="Proteomes" id="UP000045285"/>
    </source>
</evidence>
<reference evidence="7 8" key="1">
    <citation type="submission" date="2014-08" db="EMBL/GenBank/DDBJ databases">
        <authorList>
            <person name="Moulin Lionel"/>
        </authorList>
    </citation>
    <scope>NUCLEOTIDE SEQUENCE [LARGE SCALE GENOMIC DNA]</scope>
</reference>
<dbReference type="InterPro" id="IPR037914">
    <property type="entry name" value="SpoVT-AbrB_sf"/>
</dbReference>
<accession>A0A090FSG7</accession>
<dbReference type="Proteomes" id="UP000046373">
    <property type="component" value="Unassembled WGS sequence"/>
</dbReference>
<evidence type="ECO:0000313" key="8">
    <source>
        <dbReference type="Proteomes" id="UP000046373"/>
    </source>
</evidence>
<dbReference type="Pfam" id="PF04014">
    <property type="entry name" value="MazE_antitoxin"/>
    <property type="match status" value="1"/>
</dbReference>
<dbReference type="Gene3D" id="2.10.260.10">
    <property type="match status" value="1"/>
</dbReference>
<evidence type="ECO:0000313" key="5">
    <source>
        <dbReference type="EMBL" id="CDX49962.1"/>
    </source>
</evidence>
<dbReference type="EMBL" id="CCNE01000003">
    <property type="protein sequence ID" value="CDX49962.1"/>
    <property type="molecule type" value="Genomic_DNA"/>
</dbReference>
<dbReference type="STRING" id="69974.MPLDJ20_90241"/>
<organism evidence="4 8">
    <name type="scientific">Mesorhizobium plurifarium</name>
    <dbReference type="NCBI Taxonomy" id="69974"/>
    <lineage>
        <taxon>Bacteria</taxon>
        <taxon>Pseudomonadati</taxon>
        <taxon>Pseudomonadota</taxon>
        <taxon>Alphaproteobacteria</taxon>
        <taxon>Hyphomicrobiales</taxon>
        <taxon>Phyllobacteriaceae</taxon>
        <taxon>Mesorhizobium</taxon>
    </lineage>
</organism>
<keyword evidence="6" id="KW-1185">Reference proteome</keyword>
<gene>
    <name evidence="3" type="ORF">MPL3356_40347</name>
    <name evidence="5" type="ORF">MPL3365_110069</name>
    <name evidence="4" type="ORF">MPLDJ20_90241</name>
</gene>
<dbReference type="GO" id="GO:0003677">
    <property type="term" value="F:DNA binding"/>
    <property type="evidence" value="ECO:0007669"/>
    <property type="project" value="UniProtKB-UniRule"/>
</dbReference>
<dbReference type="SUPFAM" id="SSF89447">
    <property type="entry name" value="AbrB/MazE/MraZ-like"/>
    <property type="match status" value="1"/>
</dbReference>
<evidence type="ECO:0000313" key="4">
    <source>
        <dbReference type="EMBL" id="CDX46853.1"/>
    </source>
</evidence>
<dbReference type="PROSITE" id="PS51740">
    <property type="entry name" value="SPOVT_ABRB"/>
    <property type="match status" value="1"/>
</dbReference>
<protein>
    <recommendedName>
        <fullName evidence="2">SpoVT-AbrB domain-containing protein</fullName>
    </recommendedName>
</protein>
<dbReference type="NCBIfam" id="TIGR01439">
    <property type="entry name" value="lp_hng_hel_AbrB"/>
    <property type="match status" value="1"/>
</dbReference>
<sequence length="89" mass="9963">MRVTTKGQVTIPKQIRDHLGIGPGSEVEFVATDEGARLVAVNENISEEEAARKFREVLDKMEGTLDLGGMTTDEYMEWLRGPRENLDVD</sequence>
<evidence type="ECO:0000313" key="7">
    <source>
        <dbReference type="Proteomes" id="UP000046122"/>
    </source>
</evidence>
<dbReference type="EMBL" id="CCNB01000046">
    <property type="protein sequence ID" value="CDX46853.1"/>
    <property type="molecule type" value="Genomic_DNA"/>
</dbReference>
<dbReference type="Proteomes" id="UP000045285">
    <property type="component" value="Unassembled WGS sequence"/>
</dbReference>
<dbReference type="SMART" id="SM00966">
    <property type="entry name" value="SpoVT_AbrB"/>
    <property type="match status" value="1"/>
</dbReference>
<dbReference type="AlphaFoldDB" id="A0A090FSG7"/>
<name>A0A090FSG7_MESPL</name>
<evidence type="ECO:0000259" key="2">
    <source>
        <dbReference type="PROSITE" id="PS51740"/>
    </source>
</evidence>